<protein>
    <recommendedName>
        <fullName evidence="4">Membrane protein YczE</fullName>
    </recommendedName>
</protein>
<evidence type="ECO:0000313" key="2">
    <source>
        <dbReference type="EMBL" id="HJB56966.1"/>
    </source>
</evidence>
<name>A0A9D2MBI8_9FIRM</name>
<gene>
    <name evidence="2" type="ORF">H9714_05395</name>
</gene>
<evidence type="ECO:0000256" key="1">
    <source>
        <dbReference type="SAM" id="Phobius"/>
    </source>
</evidence>
<keyword evidence="1" id="KW-0472">Membrane</keyword>
<feature type="transmembrane region" description="Helical" evidence="1">
    <location>
        <begin position="117"/>
        <end position="137"/>
    </location>
</feature>
<keyword evidence="1" id="KW-0812">Transmembrane</keyword>
<comment type="caution">
    <text evidence="2">The sequence shown here is derived from an EMBL/GenBank/DDBJ whole genome shotgun (WGS) entry which is preliminary data.</text>
</comment>
<dbReference type="PANTHER" id="PTHR40078">
    <property type="entry name" value="INTEGRAL MEMBRANE PROTEIN-RELATED"/>
    <property type="match status" value="1"/>
</dbReference>
<dbReference type="EMBL" id="DWYC01000051">
    <property type="protein sequence ID" value="HJB56966.1"/>
    <property type="molecule type" value="Genomic_DNA"/>
</dbReference>
<organism evidence="2 3">
    <name type="scientific">Candidatus Flavonifractor intestinipullorum</name>
    <dbReference type="NCBI Taxonomy" id="2838587"/>
    <lineage>
        <taxon>Bacteria</taxon>
        <taxon>Bacillati</taxon>
        <taxon>Bacillota</taxon>
        <taxon>Clostridia</taxon>
        <taxon>Eubacteriales</taxon>
        <taxon>Oscillospiraceae</taxon>
        <taxon>Flavonifractor</taxon>
    </lineage>
</organism>
<feature type="transmembrane region" description="Helical" evidence="1">
    <location>
        <begin position="9"/>
        <end position="31"/>
    </location>
</feature>
<dbReference type="Pfam" id="PF19700">
    <property type="entry name" value="DUF6198"/>
    <property type="match status" value="1"/>
</dbReference>
<keyword evidence="1" id="KW-1133">Transmembrane helix</keyword>
<dbReference type="AlphaFoldDB" id="A0A9D2MBI8"/>
<accession>A0A9D2MBI8</accession>
<feature type="transmembrane region" description="Helical" evidence="1">
    <location>
        <begin position="166"/>
        <end position="194"/>
    </location>
</feature>
<reference evidence="2" key="1">
    <citation type="journal article" date="2021" name="PeerJ">
        <title>Extensive microbial diversity within the chicken gut microbiome revealed by metagenomics and culture.</title>
        <authorList>
            <person name="Gilroy R."/>
            <person name="Ravi A."/>
            <person name="Getino M."/>
            <person name="Pursley I."/>
            <person name="Horton D.L."/>
            <person name="Alikhan N.F."/>
            <person name="Baker D."/>
            <person name="Gharbi K."/>
            <person name="Hall N."/>
            <person name="Watson M."/>
            <person name="Adriaenssens E.M."/>
            <person name="Foster-Nyarko E."/>
            <person name="Jarju S."/>
            <person name="Secka A."/>
            <person name="Antonio M."/>
            <person name="Oren A."/>
            <person name="Chaudhuri R.R."/>
            <person name="La Ragione R."/>
            <person name="Hildebrand F."/>
            <person name="Pallen M.J."/>
        </authorList>
    </citation>
    <scope>NUCLEOTIDE SEQUENCE</scope>
    <source>
        <strain evidence="2">CHK189-11263</strain>
    </source>
</reference>
<dbReference type="InterPro" id="IPR038750">
    <property type="entry name" value="YczE/YyaS-like"/>
</dbReference>
<dbReference type="PANTHER" id="PTHR40078:SF1">
    <property type="entry name" value="INTEGRAL MEMBRANE PROTEIN"/>
    <property type="match status" value="1"/>
</dbReference>
<dbReference type="Proteomes" id="UP000824208">
    <property type="component" value="Unassembled WGS sequence"/>
</dbReference>
<feature type="transmembrane region" description="Helical" evidence="1">
    <location>
        <begin position="60"/>
        <end position="78"/>
    </location>
</feature>
<feature type="transmembrane region" description="Helical" evidence="1">
    <location>
        <begin position="85"/>
        <end position="105"/>
    </location>
</feature>
<proteinExistence type="predicted"/>
<reference evidence="2" key="2">
    <citation type="submission" date="2021-04" db="EMBL/GenBank/DDBJ databases">
        <authorList>
            <person name="Gilroy R."/>
        </authorList>
    </citation>
    <scope>NUCLEOTIDE SEQUENCE</scope>
    <source>
        <strain evidence="2">CHK189-11263</strain>
    </source>
</reference>
<evidence type="ECO:0000313" key="3">
    <source>
        <dbReference type="Proteomes" id="UP000824208"/>
    </source>
</evidence>
<evidence type="ECO:0008006" key="4">
    <source>
        <dbReference type="Google" id="ProtNLM"/>
    </source>
</evidence>
<sequence length="226" mass="23973">MRGRPVRELAVRTALLLAGLAIAHLGVSLFLESELGSDPFNVFIQGLSRGLPWPAWMSHGRVHLLVSLVIMAVLLVVARSYVRVGTVLCMALGGPIIDLWTAAVLDPLLPEEMALPLRVAMLAAGCVVLAFGMTVVIRSELGVGPNDLVALSISELNHLPFGPVRVAVDVCFALLGFLLGGVVGVGTIICAFLVGPFAQLFLPVSGRICNFFVKKFGTEHSVPRGD</sequence>